<dbReference type="InterPro" id="IPR010982">
    <property type="entry name" value="Lambda_DNA-bd_dom_sf"/>
</dbReference>
<dbReference type="Proteomes" id="UP001156691">
    <property type="component" value="Unassembled WGS sequence"/>
</dbReference>
<gene>
    <name evidence="1" type="ORF">GCM10010862_08480</name>
</gene>
<dbReference type="EMBL" id="BSNS01000004">
    <property type="protein sequence ID" value="GLQ53589.1"/>
    <property type="molecule type" value="Genomic_DNA"/>
</dbReference>
<name>A0ABQ5W0J1_9HYPH</name>
<dbReference type="Gene3D" id="1.10.260.40">
    <property type="entry name" value="lambda repressor-like DNA-binding domains"/>
    <property type="match status" value="1"/>
</dbReference>
<dbReference type="RefSeq" id="WP_284339035.1">
    <property type="nucleotide sequence ID" value="NZ_BSNS01000004.1"/>
</dbReference>
<protein>
    <submittedName>
        <fullName evidence="1">Uncharacterized protein</fullName>
    </submittedName>
</protein>
<evidence type="ECO:0000313" key="2">
    <source>
        <dbReference type="Proteomes" id="UP001156691"/>
    </source>
</evidence>
<evidence type="ECO:0000313" key="1">
    <source>
        <dbReference type="EMBL" id="GLQ53589.1"/>
    </source>
</evidence>
<organism evidence="1 2">
    <name type="scientific">Devosia nitrariae</name>
    <dbReference type="NCBI Taxonomy" id="2071872"/>
    <lineage>
        <taxon>Bacteria</taxon>
        <taxon>Pseudomonadati</taxon>
        <taxon>Pseudomonadota</taxon>
        <taxon>Alphaproteobacteria</taxon>
        <taxon>Hyphomicrobiales</taxon>
        <taxon>Devosiaceae</taxon>
        <taxon>Devosia</taxon>
    </lineage>
</organism>
<proteinExistence type="predicted"/>
<accession>A0ABQ5W0J1</accession>
<keyword evidence="2" id="KW-1185">Reference proteome</keyword>
<sequence length="92" mass="10145">MREVSLATFNKKADNAKSREELIENICAAIKQRGLKTRDIKTVDPSITANNVSDLRYGVHPGISMERLERLSAKVWNIAPSPNPKSLARAAA</sequence>
<comment type="caution">
    <text evidence="1">The sequence shown here is derived from an EMBL/GenBank/DDBJ whole genome shotgun (WGS) entry which is preliminary data.</text>
</comment>
<reference evidence="2" key="1">
    <citation type="journal article" date="2019" name="Int. J. Syst. Evol. Microbiol.">
        <title>The Global Catalogue of Microorganisms (GCM) 10K type strain sequencing project: providing services to taxonomists for standard genome sequencing and annotation.</title>
        <authorList>
            <consortium name="The Broad Institute Genomics Platform"/>
            <consortium name="The Broad Institute Genome Sequencing Center for Infectious Disease"/>
            <person name="Wu L."/>
            <person name="Ma J."/>
        </authorList>
    </citation>
    <scope>NUCLEOTIDE SEQUENCE [LARGE SCALE GENOMIC DNA]</scope>
    <source>
        <strain evidence="2">NBRC 112416</strain>
    </source>
</reference>